<evidence type="ECO:0000313" key="15">
    <source>
        <dbReference type="EMBL" id="PWD81101.1"/>
    </source>
</evidence>
<dbReference type="GO" id="GO:0015379">
    <property type="term" value="F:potassium:chloride symporter activity"/>
    <property type="evidence" value="ECO:0007669"/>
    <property type="project" value="InterPro"/>
</dbReference>
<evidence type="ECO:0000256" key="1">
    <source>
        <dbReference type="ARBA" id="ARBA00004429"/>
    </source>
</evidence>
<protein>
    <recommendedName>
        <fullName evidence="12">Trk system potassium uptake protein</fullName>
    </recommendedName>
</protein>
<evidence type="ECO:0000256" key="3">
    <source>
        <dbReference type="ARBA" id="ARBA00022448"/>
    </source>
</evidence>
<feature type="transmembrane region" description="Helical" evidence="14">
    <location>
        <begin position="459"/>
        <end position="483"/>
    </location>
</feature>
<sequence>MRNQITLVFKIVGIFVTSFSFTYLIPIIISYIYHDGQAKYFFITFLITLALGLMLWIPFHKTEGKLKTRDGFLIVSLFWTSLSFISSLPLIISPAVELPVIHAFFEATSGFTTTGATVLTNLQDLPKSILWYRTQLHFFGGMGIVILAVAIMPLLGMGGMALFKVEVSGPIKEDKLTPRIAQTARNLWSVYLLLLFACIITYYIGGMDLFDAITHGFTTVATAGFSNYDDSLGHFDSKFIDITAIIFMFISSINFTTHFLAFRQKNFKLYFESSELRAFVLICLTAIFLVGLGLYQFKVFDSIGDIILEATFVVIAMITTTGLAITDFSQWPSYLPILIVFITFIGGCSGSTAGGMKVIRIILLTKQAVREIKLLIHPHGKFPIRLNRKVVHPDILGSVWAFLGIYAFSTAILTLVMTAFGLSPLDAFSAVAACLNITGPGLGLVASNYGALPEGALSMLMFTMILGRLEIFTLFVLITPSFWRN</sequence>
<dbReference type="Proteomes" id="UP000245020">
    <property type="component" value="Unassembled WGS sequence"/>
</dbReference>
<evidence type="ECO:0000256" key="6">
    <source>
        <dbReference type="ARBA" id="ARBA00022538"/>
    </source>
</evidence>
<dbReference type="PIRSF" id="PIRSF006247">
    <property type="entry name" value="TrkH"/>
    <property type="match status" value="1"/>
</dbReference>
<keyword evidence="11 12" id="KW-0472">Membrane</keyword>
<keyword evidence="16" id="KW-1185">Reference proteome</keyword>
<evidence type="ECO:0000256" key="2">
    <source>
        <dbReference type="ARBA" id="ARBA00009137"/>
    </source>
</evidence>
<feature type="transmembrane region" description="Helical" evidence="14">
    <location>
        <begin position="138"/>
        <end position="163"/>
    </location>
</feature>
<evidence type="ECO:0000256" key="11">
    <source>
        <dbReference type="ARBA" id="ARBA00023136"/>
    </source>
</evidence>
<feature type="transmembrane region" description="Helical" evidence="14">
    <location>
        <begin position="307"/>
        <end position="325"/>
    </location>
</feature>
<evidence type="ECO:0000256" key="12">
    <source>
        <dbReference type="PIRNR" id="PIRNR006247"/>
    </source>
</evidence>
<dbReference type="PANTHER" id="PTHR32024:SF2">
    <property type="entry name" value="TRK SYSTEM POTASSIUM UPTAKE PROTEIN TRKG-RELATED"/>
    <property type="match status" value="1"/>
</dbReference>
<comment type="similarity">
    <text evidence="2 12">Belongs to the TrkH potassium transport family.</text>
</comment>
<dbReference type="OrthoDB" id="9810952at2"/>
<dbReference type="GO" id="GO:0005886">
    <property type="term" value="C:plasma membrane"/>
    <property type="evidence" value="ECO:0007669"/>
    <property type="project" value="UniProtKB-SubCell"/>
</dbReference>
<keyword evidence="4 12" id="KW-1003">Cell membrane</keyword>
<comment type="subcellular location">
    <subcellularLocation>
        <location evidence="1 12">Cell inner membrane</location>
        <topology evidence="1 12">Multi-pass membrane protein</topology>
    </subcellularLocation>
</comment>
<evidence type="ECO:0000313" key="16">
    <source>
        <dbReference type="Proteomes" id="UP000245020"/>
    </source>
</evidence>
<keyword evidence="13" id="KW-0479">Metal-binding</keyword>
<evidence type="ECO:0000256" key="8">
    <source>
        <dbReference type="ARBA" id="ARBA00022958"/>
    </source>
</evidence>
<feature type="transmembrane region" description="Helical" evidence="14">
    <location>
        <begin position="427"/>
        <end position="447"/>
    </location>
</feature>
<evidence type="ECO:0000256" key="7">
    <source>
        <dbReference type="ARBA" id="ARBA00022692"/>
    </source>
</evidence>
<keyword evidence="8 12" id="KW-0630">Potassium</keyword>
<feature type="transmembrane region" description="Helical" evidence="14">
    <location>
        <begin position="71"/>
        <end position="92"/>
    </location>
</feature>
<reference evidence="16" key="1">
    <citation type="submission" date="2018-05" db="EMBL/GenBank/DDBJ databases">
        <title>Ignatzschineria dubaiensis sp. nov., isolated from necrotic foot tissues of dromedaries (Camelus dromedarius) and associated maggots in Dubai, United Arab Emirates.</title>
        <authorList>
            <person name="Tsang C.C."/>
            <person name="Tang J.Y.M."/>
            <person name="Fong J.Y.H."/>
            <person name="Kinne J."/>
            <person name="Lee H.H."/>
            <person name="Joseph M."/>
            <person name="Jose S."/>
            <person name="Schuster R.K."/>
            <person name="Tang Y."/>
            <person name="Sivakumar S."/>
            <person name="Chen J.H.K."/>
            <person name="Teng J.L.L."/>
            <person name="Lau S.K.P."/>
            <person name="Wernery U."/>
            <person name="Woo P.C.Y."/>
        </authorList>
    </citation>
    <scope>NUCLEOTIDE SEQUENCE [LARGE SCALE GENOMIC DNA]</scope>
    <source>
        <strain evidence="16">KCTC 22644</strain>
    </source>
</reference>
<keyword evidence="5 12" id="KW-0997">Cell inner membrane</keyword>
<gene>
    <name evidence="15" type="ORF">DC083_04155</name>
</gene>
<accession>A0A2U2AEM1</accession>
<feature type="binding site" evidence="13">
    <location>
        <position position="321"/>
    </location>
    <ligand>
        <name>K(+)</name>
        <dbReference type="ChEBI" id="CHEBI:29103"/>
    </ligand>
</feature>
<organism evidence="15 16">
    <name type="scientific">Ignatzschineria ureiclastica</name>
    <dbReference type="NCBI Taxonomy" id="472582"/>
    <lineage>
        <taxon>Bacteria</taxon>
        <taxon>Pseudomonadati</taxon>
        <taxon>Pseudomonadota</taxon>
        <taxon>Gammaproteobacteria</taxon>
        <taxon>Cardiobacteriales</taxon>
        <taxon>Ignatzschineriaceae</taxon>
        <taxon>Ignatzschineria</taxon>
    </lineage>
</organism>
<dbReference type="GO" id="GO:0046872">
    <property type="term" value="F:metal ion binding"/>
    <property type="evidence" value="ECO:0007669"/>
    <property type="project" value="UniProtKB-KW"/>
</dbReference>
<proteinExistence type="inferred from homology"/>
<evidence type="ECO:0000256" key="13">
    <source>
        <dbReference type="PIRSR" id="PIRSR006247-1"/>
    </source>
</evidence>
<evidence type="ECO:0000256" key="10">
    <source>
        <dbReference type="ARBA" id="ARBA00023065"/>
    </source>
</evidence>
<feature type="binding site" evidence="13">
    <location>
        <position position="114"/>
    </location>
    <ligand>
        <name>K(+)</name>
        <dbReference type="ChEBI" id="CHEBI:29103"/>
    </ligand>
</feature>
<name>A0A2U2AEM1_9GAMM</name>
<comment type="function">
    <text evidence="12">Low-affinity potassium transport system. Interacts with Trk system potassium uptake protein TrkA.</text>
</comment>
<feature type="binding site" evidence="13">
    <location>
        <position position="113"/>
    </location>
    <ligand>
        <name>K(+)</name>
        <dbReference type="ChEBI" id="CHEBI:29103"/>
    </ligand>
</feature>
<feature type="transmembrane region" description="Helical" evidence="14">
    <location>
        <begin position="276"/>
        <end position="295"/>
    </location>
</feature>
<dbReference type="AlphaFoldDB" id="A0A2U2AEM1"/>
<feature type="transmembrane region" description="Helical" evidence="14">
    <location>
        <begin position="7"/>
        <end position="34"/>
    </location>
</feature>
<dbReference type="RefSeq" id="WP_109189005.1">
    <property type="nucleotide sequence ID" value="NZ_BMYA01000003.1"/>
</dbReference>
<keyword evidence="3 12" id="KW-0813">Transport</keyword>
<evidence type="ECO:0000256" key="4">
    <source>
        <dbReference type="ARBA" id="ARBA00022475"/>
    </source>
</evidence>
<keyword evidence="6 12" id="KW-0633">Potassium transport</keyword>
<dbReference type="EMBL" id="QEWQ01000003">
    <property type="protein sequence ID" value="PWD81101.1"/>
    <property type="molecule type" value="Genomic_DNA"/>
</dbReference>
<dbReference type="InterPro" id="IPR003445">
    <property type="entry name" value="Cat_transpt"/>
</dbReference>
<dbReference type="PANTHER" id="PTHR32024">
    <property type="entry name" value="TRK SYSTEM POTASSIUM UPTAKE PROTEIN TRKG-RELATED"/>
    <property type="match status" value="1"/>
</dbReference>
<evidence type="ECO:0000256" key="9">
    <source>
        <dbReference type="ARBA" id="ARBA00022989"/>
    </source>
</evidence>
<dbReference type="Pfam" id="PF02386">
    <property type="entry name" value="TrkH"/>
    <property type="match status" value="1"/>
</dbReference>
<feature type="transmembrane region" description="Helical" evidence="14">
    <location>
        <begin position="395"/>
        <end position="421"/>
    </location>
</feature>
<keyword evidence="7 14" id="KW-0812">Transmembrane</keyword>
<keyword evidence="9 14" id="KW-1133">Transmembrane helix</keyword>
<keyword evidence="10 12" id="KW-0406">Ion transport</keyword>
<feature type="binding site" evidence="13">
    <location>
        <position position="320"/>
    </location>
    <ligand>
        <name>K(+)</name>
        <dbReference type="ChEBI" id="CHEBI:29103"/>
    </ligand>
</feature>
<feature type="transmembrane region" description="Helical" evidence="14">
    <location>
        <begin position="184"/>
        <end position="204"/>
    </location>
</feature>
<comment type="caution">
    <text evidence="15">The sequence shown here is derived from an EMBL/GenBank/DDBJ whole genome shotgun (WGS) entry which is preliminary data.</text>
</comment>
<evidence type="ECO:0000256" key="5">
    <source>
        <dbReference type="ARBA" id="ARBA00022519"/>
    </source>
</evidence>
<dbReference type="InterPro" id="IPR004772">
    <property type="entry name" value="TrkH"/>
</dbReference>
<feature type="transmembrane region" description="Helical" evidence="14">
    <location>
        <begin position="40"/>
        <end position="59"/>
    </location>
</feature>
<feature type="transmembrane region" description="Helical" evidence="14">
    <location>
        <begin position="337"/>
        <end position="363"/>
    </location>
</feature>
<evidence type="ECO:0000256" key="14">
    <source>
        <dbReference type="SAM" id="Phobius"/>
    </source>
</evidence>
<feature type="transmembrane region" description="Helical" evidence="14">
    <location>
        <begin position="240"/>
        <end position="261"/>
    </location>
</feature>